<proteinExistence type="predicted"/>
<dbReference type="OrthoDB" id="8478809at2"/>
<dbReference type="RefSeq" id="WP_143515561.1">
    <property type="nucleotide sequence ID" value="NZ_FWFN01000001.1"/>
</dbReference>
<dbReference type="Proteomes" id="UP000193963">
    <property type="component" value="Unassembled WGS sequence"/>
</dbReference>
<reference evidence="2" key="1">
    <citation type="submission" date="2017-03" db="EMBL/GenBank/DDBJ databases">
        <authorList>
            <person name="Rodrigo-Torres L."/>
            <person name="Arahal R.D."/>
            <person name="Lucena T."/>
        </authorList>
    </citation>
    <scope>NUCLEOTIDE SEQUENCE [LARGE SCALE GENOMIC DNA]</scope>
    <source>
        <strain evidence="2">CECT 7751</strain>
    </source>
</reference>
<protein>
    <submittedName>
        <fullName evidence="1">Uncharacterized protein</fullName>
    </submittedName>
</protein>
<keyword evidence="2" id="KW-1185">Reference proteome</keyword>
<evidence type="ECO:0000313" key="2">
    <source>
        <dbReference type="Proteomes" id="UP000193963"/>
    </source>
</evidence>
<name>A0A1X6YGQ9_9RHOB</name>
<accession>A0A1X6YGQ9</accession>
<evidence type="ECO:0000313" key="1">
    <source>
        <dbReference type="EMBL" id="SLN21210.1"/>
    </source>
</evidence>
<organism evidence="1 2">
    <name type="scientific">Pseudooceanicola marinus</name>
    <dbReference type="NCBI Taxonomy" id="396013"/>
    <lineage>
        <taxon>Bacteria</taxon>
        <taxon>Pseudomonadati</taxon>
        <taxon>Pseudomonadota</taxon>
        <taxon>Alphaproteobacteria</taxon>
        <taxon>Rhodobacterales</taxon>
        <taxon>Paracoccaceae</taxon>
        <taxon>Pseudooceanicola</taxon>
    </lineage>
</organism>
<sequence length="288" mass="32283">MVNSPNRLSDFTDNTHRSLKRLVVVDAWFQRSLEDPRRFTLYADVSFNIERLGGGKDTAVTFKVGVKQCEIVFIRPLSGFSVDRSSVRRQKPMSPQEITLSKQRKASGGVRTKLGLSHKPSLEAGIEGNISATSERSSTLNLSKSSYNEQFTRSREGHDAWSVNGQELGGCLMGPVFDVRTEPRLTLIDIRNEERRSQEEANALTPTTHIEVRCLREDIDIFDIRLKDEDKEGRLLGKPGRKERVLIARGVIREALISEGLSVGHLIDDPYAEMTICDATIPILDQSS</sequence>
<dbReference type="EMBL" id="FWFN01000001">
    <property type="protein sequence ID" value="SLN21210.1"/>
    <property type="molecule type" value="Genomic_DNA"/>
</dbReference>
<dbReference type="AlphaFoldDB" id="A0A1X6YGQ9"/>
<gene>
    <name evidence="1" type="ORF">PSM7751_00740</name>
</gene>